<evidence type="ECO:0000256" key="1">
    <source>
        <dbReference type="ARBA" id="ARBA00007613"/>
    </source>
</evidence>
<comment type="caution">
    <text evidence="4">The sequence shown here is derived from an EMBL/GenBank/DDBJ whole genome shotgun (WGS) entry which is preliminary data.</text>
</comment>
<dbReference type="EMBL" id="MPIN01000001">
    <property type="protein sequence ID" value="OJH41718.1"/>
    <property type="molecule type" value="Genomic_DNA"/>
</dbReference>
<keyword evidence="2" id="KW-0175">Coiled coil</keyword>
<protein>
    <recommendedName>
        <fullName evidence="6">Transporter</fullName>
    </recommendedName>
</protein>
<comment type="similarity">
    <text evidence="1">Belongs to the outer membrane factor (OMF) (TC 1.B.17) family.</text>
</comment>
<organism evidence="4 5">
    <name type="scientific">Cystobacter ferrugineus</name>
    <dbReference type="NCBI Taxonomy" id="83449"/>
    <lineage>
        <taxon>Bacteria</taxon>
        <taxon>Pseudomonadati</taxon>
        <taxon>Myxococcota</taxon>
        <taxon>Myxococcia</taxon>
        <taxon>Myxococcales</taxon>
        <taxon>Cystobacterineae</taxon>
        <taxon>Archangiaceae</taxon>
        <taxon>Cystobacter</taxon>
    </lineage>
</organism>
<keyword evidence="5" id="KW-1185">Reference proteome</keyword>
<dbReference type="InterPro" id="IPR003423">
    <property type="entry name" value="OMP_efflux"/>
</dbReference>
<dbReference type="PANTHER" id="PTHR30203">
    <property type="entry name" value="OUTER MEMBRANE CATION EFFLUX PROTEIN"/>
    <property type="match status" value="1"/>
</dbReference>
<reference evidence="4 5" key="2">
    <citation type="submission" date="2016-12" db="EMBL/GenBank/DDBJ databases">
        <title>Draft Genome Sequence of Cystobacter ferrugineus Strain Cbfe23.</title>
        <authorList>
            <person name="Akbar S."/>
            <person name="Dowd S.E."/>
            <person name="Stevens D.C."/>
        </authorList>
    </citation>
    <scope>NUCLEOTIDE SEQUENCE [LARGE SCALE GENOMIC DNA]</scope>
    <source>
        <strain evidence="4 5">Cbfe23</strain>
    </source>
</reference>
<dbReference type="Proteomes" id="UP000182229">
    <property type="component" value="Unassembled WGS sequence"/>
</dbReference>
<dbReference type="OrthoDB" id="5506433at2"/>
<proteinExistence type="inferred from homology"/>
<dbReference type="Pfam" id="PF02321">
    <property type="entry name" value="OEP"/>
    <property type="match status" value="1"/>
</dbReference>
<feature type="compositionally biased region" description="Low complexity" evidence="3">
    <location>
        <begin position="223"/>
        <end position="236"/>
    </location>
</feature>
<dbReference type="STRING" id="83449.BON30_00260"/>
<accession>A0A1L9BHR4</accession>
<sequence length="412" mass="44549">MRHAWPLVIVVTLLPHLARAQSAPPEAERFPSLDEVVARARTHGPAVVLATADVDIAGASRQSAGLPPLTNPYLEVIADTVPGAEGVAVAGSLFLPVEVGGQRGRRIQEADTLVRWKEAQRDEAAARAMAEAVAAYGQVLVAEARLRTLEEAAALSEEDARYVEGRLQEGDATALDAAHARAEVARWAQRRAELEVALARARGRLSISVGQPELATRPASRGAELPPLSEPEALAPPALEERTPTLRAADIEADFFDASRGRWEAERFVPLNLVLTGGRDELGRAHGGVGLAWTFPIFQRNQTEIARARAEKARAERNLELLRRAVTLRGRALLDALNATRRALQVTDDSALPAAQRAVDASTQAWKLGKLDFARVLMARRELVLMRDDRLALLSAAWGSYAELTQLLGALP</sequence>
<dbReference type="PANTHER" id="PTHR30203:SF24">
    <property type="entry name" value="BLR4935 PROTEIN"/>
    <property type="match status" value="1"/>
</dbReference>
<evidence type="ECO:0008006" key="6">
    <source>
        <dbReference type="Google" id="ProtNLM"/>
    </source>
</evidence>
<evidence type="ECO:0000256" key="2">
    <source>
        <dbReference type="SAM" id="Coils"/>
    </source>
</evidence>
<name>A0A1L9BHR4_9BACT</name>
<dbReference type="AlphaFoldDB" id="A0A1L9BHR4"/>
<dbReference type="Gene3D" id="1.20.1600.10">
    <property type="entry name" value="Outer membrane efflux proteins (OEP)"/>
    <property type="match status" value="1"/>
</dbReference>
<dbReference type="GO" id="GO:0015562">
    <property type="term" value="F:efflux transmembrane transporter activity"/>
    <property type="evidence" value="ECO:0007669"/>
    <property type="project" value="InterPro"/>
</dbReference>
<evidence type="ECO:0000313" key="5">
    <source>
        <dbReference type="Proteomes" id="UP000182229"/>
    </source>
</evidence>
<dbReference type="RefSeq" id="WP_071895735.1">
    <property type="nucleotide sequence ID" value="NZ_MPIN01000001.1"/>
</dbReference>
<feature type="region of interest" description="Disordered" evidence="3">
    <location>
        <begin position="213"/>
        <end position="236"/>
    </location>
</feature>
<dbReference type="SUPFAM" id="SSF56954">
    <property type="entry name" value="Outer membrane efflux proteins (OEP)"/>
    <property type="match status" value="1"/>
</dbReference>
<reference evidence="5" key="1">
    <citation type="submission" date="2016-11" db="EMBL/GenBank/DDBJ databases">
        <authorList>
            <person name="Shukria A."/>
            <person name="Stevens D.C."/>
        </authorList>
    </citation>
    <scope>NUCLEOTIDE SEQUENCE [LARGE SCALE GENOMIC DNA]</scope>
    <source>
        <strain evidence="5">Cbfe23</strain>
    </source>
</reference>
<gene>
    <name evidence="4" type="ORF">BON30_00260</name>
</gene>
<dbReference type="InterPro" id="IPR010131">
    <property type="entry name" value="MdtP/NodT-like"/>
</dbReference>
<evidence type="ECO:0000256" key="3">
    <source>
        <dbReference type="SAM" id="MobiDB-lite"/>
    </source>
</evidence>
<feature type="coiled-coil region" evidence="2">
    <location>
        <begin position="298"/>
        <end position="325"/>
    </location>
</feature>
<evidence type="ECO:0000313" key="4">
    <source>
        <dbReference type="EMBL" id="OJH41718.1"/>
    </source>
</evidence>